<evidence type="ECO:0000313" key="6">
    <source>
        <dbReference type="Proteomes" id="UP000002254"/>
    </source>
</evidence>
<feature type="compositionally biased region" description="Basic and acidic residues" evidence="2">
    <location>
        <begin position="643"/>
        <end position="653"/>
    </location>
</feature>
<evidence type="ECO:0000313" key="3">
    <source>
        <dbReference type="Ensembl" id="ENSCAFP00000043031.3"/>
    </source>
</evidence>
<dbReference type="OrthoDB" id="10023951at2759"/>
<reference evidence="5" key="2">
    <citation type="submission" date="2018-10" db="EMBL/GenBank/DDBJ databases">
        <title>De novo assembly of a Great Dane genome.</title>
        <authorList>
            <person name="Kidd J.M."/>
            <person name="Pendleton A.L."/>
            <person name="Shen F."/>
            <person name="Emery S."/>
        </authorList>
    </citation>
    <scope>NUCLEOTIDE SEQUENCE [LARGE SCALE GENOMIC DNA]</scope>
    <source>
        <strain evidence="5">Great Dane</strain>
    </source>
</reference>
<dbReference type="Proteomes" id="UP000694542">
    <property type="component" value="Chromosome 8"/>
</dbReference>
<dbReference type="Proteomes" id="UP000694429">
    <property type="component" value="Chromosome 8"/>
</dbReference>
<evidence type="ECO:0000313" key="5">
    <source>
        <dbReference type="Ensembl" id="ENSCAFP00040002406.1"/>
    </source>
</evidence>
<dbReference type="Pfam" id="PF03359">
    <property type="entry name" value="GKAP"/>
    <property type="match status" value="1"/>
</dbReference>
<dbReference type="GO" id="GO:0005634">
    <property type="term" value="C:nucleus"/>
    <property type="evidence" value="ECO:0007669"/>
    <property type="project" value="Ensembl"/>
</dbReference>
<evidence type="ECO:0000256" key="2">
    <source>
        <dbReference type="SAM" id="MobiDB-lite"/>
    </source>
</evidence>
<organism evidence="5 7">
    <name type="scientific">Canis lupus familiaris</name>
    <name type="common">Dog</name>
    <name type="synonym">Canis familiaris</name>
    <dbReference type="NCBI Taxonomy" id="9615"/>
    <lineage>
        <taxon>Eukaryota</taxon>
        <taxon>Metazoa</taxon>
        <taxon>Chordata</taxon>
        <taxon>Craniata</taxon>
        <taxon>Vertebrata</taxon>
        <taxon>Euteleostomi</taxon>
        <taxon>Mammalia</taxon>
        <taxon>Eutheria</taxon>
        <taxon>Laurasiatheria</taxon>
        <taxon>Carnivora</taxon>
        <taxon>Caniformia</taxon>
        <taxon>Canidae</taxon>
        <taxon>Canis</taxon>
    </lineage>
</organism>
<name>A0A8C0RVJ3_CANLF</name>
<dbReference type="PANTHER" id="PTHR12353:SF1">
    <property type="entry name" value="DISKS LARGE-ASSOCIATED PROTEIN 5"/>
    <property type="match status" value="1"/>
</dbReference>
<proteinExistence type="inferred from homology"/>
<evidence type="ECO:0000313" key="7">
    <source>
        <dbReference type="Proteomes" id="UP000694542"/>
    </source>
</evidence>
<dbReference type="Ensembl" id="ENSCAFT00030004959.1">
    <property type="protein sequence ID" value="ENSCAFP00030004406.1"/>
    <property type="gene ID" value="ENSCAFG00030002670.1"/>
</dbReference>
<reference evidence="3 6" key="1">
    <citation type="journal article" date="2005" name="Nature">
        <title>Genome sequence, comparative analysis and haplotype structure of the domestic dog.</title>
        <authorList>
            <consortium name="Broad Sequencing Platform"/>
            <person name="Lindblad-Toh K."/>
            <person name="Wade C.M."/>
            <person name="Mikkelsen T.S."/>
            <person name="Karlsson E.K."/>
            <person name="Jaffe D.B."/>
            <person name="Kamal M."/>
            <person name="Clamp M."/>
            <person name="Chang J.L."/>
            <person name="Kulbokas E.J. III"/>
            <person name="Zody M.C."/>
            <person name="Mauceli E."/>
            <person name="Xie X."/>
            <person name="Breen M."/>
            <person name="Wayne R.K."/>
            <person name="Ostrander E.A."/>
            <person name="Ponting C.P."/>
            <person name="Galibert F."/>
            <person name="Smith D.R."/>
            <person name="DeJong P.J."/>
            <person name="Kirkness E."/>
            <person name="Alvarez P."/>
            <person name="Biagi T."/>
            <person name="Brockman W."/>
            <person name="Butler J."/>
            <person name="Chin C.W."/>
            <person name="Cook A."/>
            <person name="Cuff J."/>
            <person name="Daly M.J."/>
            <person name="DeCaprio D."/>
            <person name="Gnerre S."/>
            <person name="Grabherr M."/>
            <person name="Kellis M."/>
            <person name="Kleber M."/>
            <person name="Bardeleben C."/>
            <person name="Goodstadt L."/>
            <person name="Heger A."/>
            <person name="Hitte C."/>
            <person name="Kim L."/>
            <person name="Koepfli K.P."/>
            <person name="Parker H.G."/>
            <person name="Pollinger J.P."/>
            <person name="Searle S.M."/>
            <person name="Sutter N.B."/>
            <person name="Thomas R."/>
            <person name="Webber C."/>
            <person name="Baldwin J."/>
            <person name="Abebe A."/>
            <person name="Abouelleil A."/>
            <person name="Aftuck L."/>
            <person name="Ait-Zahra M."/>
            <person name="Aldredge T."/>
            <person name="Allen N."/>
            <person name="An P."/>
            <person name="Anderson S."/>
            <person name="Antoine C."/>
            <person name="Arachchi H."/>
            <person name="Aslam A."/>
            <person name="Ayotte L."/>
            <person name="Bachantsang P."/>
            <person name="Barry A."/>
            <person name="Bayul T."/>
            <person name="Benamara M."/>
            <person name="Berlin A."/>
            <person name="Bessette D."/>
            <person name="Blitshteyn B."/>
            <person name="Bloom T."/>
            <person name="Blye J."/>
            <person name="Boguslavskiy L."/>
            <person name="Bonnet C."/>
            <person name="Boukhgalter B."/>
            <person name="Brown A."/>
            <person name="Cahill P."/>
            <person name="Calixte N."/>
            <person name="Camarata J."/>
            <person name="Cheshatsang Y."/>
            <person name="Chu J."/>
            <person name="Citroen M."/>
            <person name="Collymore A."/>
            <person name="Cooke P."/>
            <person name="Dawoe T."/>
            <person name="Daza R."/>
            <person name="Decktor K."/>
            <person name="DeGray S."/>
            <person name="Dhargay N."/>
            <person name="Dooley K."/>
            <person name="Dooley K."/>
            <person name="Dorje P."/>
            <person name="Dorjee K."/>
            <person name="Dorris L."/>
            <person name="Duffey N."/>
            <person name="Dupes A."/>
            <person name="Egbiremolen O."/>
            <person name="Elong R."/>
            <person name="Falk J."/>
            <person name="Farina A."/>
            <person name="Faro S."/>
            <person name="Ferguson D."/>
            <person name="Ferreira P."/>
            <person name="Fisher S."/>
            <person name="FitzGerald M."/>
            <person name="Foley K."/>
            <person name="Foley C."/>
            <person name="Franke A."/>
            <person name="Friedrich D."/>
            <person name="Gage D."/>
            <person name="Garber M."/>
            <person name="Gearin G."/>
            <person name="Giannoukos G."/>
            <person name="Goode T."/>
            <person name="Goyette A."/>
            <person name="Graham J."/>
            <person name="Grandbois E."/>
            <person name="Gyaltsen K."/>
            <person name="Hafez N."/>
            <person name="Hagopian D."/>
            <person name="Hagos B."/>
            <person name="Hall J."/>
            <person name="Healy C."/>
            <person name="Hegarty R."/>
            <person name="Honan T."/>
            <person name="Horn A."/>
            <person name="Houde N."/>
            <person name="Hughes L."/>
            <person name="Hunnicutt L."/>
            <person name="Husby M."/>
            <person name="Jester B."/>
            <person name="Jones C."/>
            <person name="Kamat A."/>
            <person name="Kanga B."/>
            <person name="Kells C."/>
            <person name="Khazanovich D."/>
            <person name="Kieu A.C."/>
            <person name="Kisner P."/>
            <person name="Kumar M."/>
            <person name="Lance K."/>
            <person name="Landers T."/>
            <person name="Lara M."/>
            <person name="Lee W."/>
            <person name="Leger J.P."/>
            <person name="Lennon N."/>
            <person name="Leuper L."/>
            <person name="LeVine S."/>
            <person name="Liu J."/>
            <person name="Liu X."/>
            <person name="Lokyitsang Y."/>
            <person name="Lokyitsang T."/>
            <person name="Lui A."/>
            <person name="Macdonald J."/>
            <person name="Major J."/>
            <person name="Marabella R."/>
            <person name="Maru K."/>
            <person name="Matthews C."/>
            <person name="McDonough S."/>
            <person name="Mehta T."/>
            <person name="Meldrim J."/>
            <person name="Melnikov A."/>
            <person name="Meneus L."/>
            <person name="Mihalev A."/>
            <person name="Mihova T."/>
            <person name="Miller K."/>
            <person name="Mittelman R."/>
            <person name="Mlenga V."/>
            <person name="Mulrain L."/>
            <person name="Munson G."/>
            <person name="Navidi A."/>
            <person name="Naylor J."/>
            <person name="Nguyen T."/>
            <person name="Nguyen N."/>
            <person name="Nguyen C."/>
            <person name="Nguyen T."/>
            <person name="Nicol R."/>
            <person name="Norbu N."/>
            <person name="Norbu C."/>
            <person name="Novod N."/>
            <person name="Nyima T."/>
            <person name="Olandt P."/>
            <person name="O'Neill B."/>
            <person name="O'Neill K."/>
            <person name="Osman S."/>
            <person name="Oyono L."/>
            <person name="Patti C."/>
            <person name="Perrin D."/>
            <person name="Phunkhang P."/>
            <person name="Pierre F."/>
            <person name="Priest M."/>
            <person name="Rachupka A."/>
            <person name="Raghuraman S."/>
            <person name="Rameau R."/>
            <person name="Ray V."/>
            <person name="Raymond C."/>
            <person name="Rege F."/>
            <person name="Rise C."/>
            <person name="Rogers J."/>
            <person name="Rogov P."/>
            <person name="Sahalie J."/>
            <person name="Settipalli S."/>
            <person name="Sharpe T."/>
            <person name="Shea T."/>
            <person name="Sheehan M."/>
            <person name="Sherpa N."/>
            <person name="Shi J."/>
            <person name="Shih D."/>
            <person name="Sloan J."/>
            <person name="Smith C."/>
            <person name="Sparrow T."/>
            <person name="Stalker J."/>
            <person name="Stange-Thomann N."/>
            <person name="Stavropoulos S."/>
            <person name="Stone C."/>
            <person name="Stone S."/>
            <person name="Sykes S."/>
            <person name="Tchuinga P."/>
            <person name="Tenzing P."/>
            <person name="Tesfaye S."/>
            <person name="Thoulutsang D."/>
            <person name="Thoulutsang Y."/>
            <person name="Topham K."/>
            <person name="Topping I."/>
            <person name="Tsamla T."/>
            <person name="Vassiliev H."/>
            <person name="Venkataraman V."/>
            <person name="Vo A."/>
            <person name="Wangchuk T."/>
            <person name="Wangdi T."/>
            <person name="Weiand M."/>
            <person name="Wilkinson J."/>
            <person name="Wilson A."/>
            <person name="Yadav S."/>
            <person name="Yang S."/>
            <person name="Yang X."/>
            <person name="Young G."/>
            <person name="Yu Q."/>
            <person name="Zainoun J."/>
            <person name="Zembek L."/>
            <person name="Zimmer A."/>
            <person name="Lander E.S."/>
        </authorList>
    </citation>
    <scope>NUCLEOTIDE SEQUENCE [LARGE SCALE GENOMIC DNA]</scope>
    <source>
        <strain evidence="3">Boxer</strain>
    </source>
</reference>
<comment type="similarity">
    <text evidence="1">Belongs to the SAPAP family.</text>
</comment>
<dbReference type="Proteomes" id="UP000002254">
    <property type="component" value="Chromosome 8"/>
</dbReference>
<protein>
    <submittedName>
        <fullName evidence="5">DLG associated protein 5</fullName>
    </submittedName>
</protein>
<dbReference type="InterPro" id="IPR005026">
    <property type="entry name" value="SAPAP"/>
</dbReference>
<dbReference type="GO" id="GO:0031616">
    <property type="term" value="C:spindle pole centrosome"/>
    <property type="evidence" value="ECO:0007669"/>
    <property type="project" value="Ensembl"/>
</dbReference>
<feature type="compositionally biased region" description="Basic and acidic residues" evidence="2">
    <location>
        <begin position="232"/>
        <end position="241"/>
    </location>
</feature>
<sequence length="856" mass="97715">MSSHFVSRHRKDLSVNMIRTKIAHRKSLSQKESRYKEYERNRHFGLKDVNIPTLESKILLELDETSQNLVPEKAKVKPRSKKTILGDQRKQMLQKYKEEKQLQKLKEQREKAKRGVFKVGLYRPDMPCFLLSNQSTVKAEPKKAVSSFVRITRSKAKDQMEHTKINNGSDVRAIQPGQRQTSERKVLDKEEKVVQPVMTTSVRLTRSATQAAKQIARTVSSTTARKPIIRATNDHEMERQRPNQRRPTKKTETKPDKVVSFKVDSEDNTLDLQIGATNGMDPDGVLPKMENLPKNTAKTKGKNSFAPQDFVFQPLDGLKTYQVKPMTPRSANAFLTPSYTWTPLKTEVDKTQEVTKEILTQECKTYSAKMIHQDSDKLKCPLGSLTVWNKEHVLNKDETTTKNSNGLTIKEVPSLEIIEDQISQPHHDVLYFRNSLRLETEKLTSHCLEWDRKLELDIPDDAKDLIRTAVGQTRLLMKERFKQFEGLVDNCEYKRGEKETTCTDLDGFWDMVSFQIEDVNQKFNNLTKLEESGWQNNNNISKKVPQKKVVSGVASKPKQDDDGRIAARNRLAAIKHAMREKMKQKEPVEAAASVMPKEVDKIVFDAGFFRIESPIKSFSGLSISSECLSQRLRTPKSVSKTVSESRAEMDHLRQTMSPQNPDPQSTKSEHVDKETLLSTIPKTRNSTEDAQCPGLQGLIEVNDNANKINFEMACLPSERMNLPFLAGEVADDINTNKKKEIPDVIEGLELHSSVTAQDILMSSPEKNIPSQNNILQEEKTKISQSVFDTRSLTTERHLLDSPDLNCSTTFTWVERKHQDHIRHISFGDYIIAYEALVRSMSPEIPSLLISGRFFIR</sequence>
<evidence type="ECO:0000256" key="1">
    <source>
        <dbReference type="ARBA" id="ARBA00008839"/>
    </source>
</evidence>
<dbReference type="Ensembl" id="ENSCAFT00040002783.1">
    <property type="protein sequence ID" value="ENSCAFP00040002406.1"/>
    <property type="gene ID" value="ENSCAFG00040001462.1"/>
</dbReference>
<dbReference type="AlphaFoldDB" id="A0A8C0RVJ3"/>
<reference evidence="4" key="3">
    <citation type="submission" date="2019-03" db="EMBL/GenBank/DDBJ databases">
        <authorList>
            <person name="Warren W.C."/>
            <person name="Johnson G.S."/>
        </authorList>
    </citation>
    <scope>NUCLEOTIDE SEQUENCE [LARGE SCALE GENOMIC DNA]</scope>
    <source>
        <strain evidence="4">Basenji</strain>
    </source>
</reference>
<dbReference type="PANTHER" id="PTHR12353">
    <property type="entry name" value="DISKS LARGE-ASSOCIATED PROTEIN DAP SAP90/PSD-95-ASSOCIATED PROTEIN"/>
    <property type="match status" value="1"/>
</dbReference>
<dbReference type="GO" id="GO:0005829">
    <property type="term" value="C:cytosol"/>
    <property type="evidence" value="ECO:0007669"/>
    <property type="project" value="Ensembl"/>
</dbReference>
<reference evidence="5" key="4">
    <citation type="submission" date="2025-05" db="UniProtKB">
        <authorList>
            <consortium name="Ensembl"/>
        </authorList>
    </citation>
    <scope>IDENTIFICATION</scope>
</reference>
<accession>A0A8C0RVJ3</accession>
<feature type="region of interest" description="Disordered" evidence="2">
    <location>
        <begin position="634"/>
        <end position="673"/>
    </location>
</feature>
<feature type="region of interest" description="Disordered" evidence="2">
    <location>
        <begin position="218"/>
        <end position="256"/>
    </location>
</feature>
<dbReference type="GO" id="GO:0072686">
    <property type="term" value="C:mitotic spindle"/>
    <property type="evidence" value="ECO:0007669"/>
    <property type="project" value="Ensembl"/>
</dbReference>
<feature type="compositionally biased region" description="Polar residues" evidence="2">
    <location>
        <begin position="654"/>
        <end position="666"/>
    </location>
</feature>
<gene>
    <name evidence="5" type="primary">DLGAP5</name>
</gene>
<dbReference type="Ensembl" id="ENSCAFT00000043069.3">
    <property type="protein sequence ID" value="ENSCAFP00000043031.3"/>
    <property type="gene ID" value="ENSCAFG00000015026.6"/>
</dbReference>
<evidence type="ECO:0000313" key="4">
    <source>
        <dbReference type="Ensembl" id="ENSCAFP00030004406.1"/>
    </source>
</evidence>
<dbReference type="GO" id="GO:0023052">
    <property type="term" value="P:signaling"/>
    <property type="evidence" value="ECO:0007669"/>
    <property type="project" value="InterPro"/>
</dbReference>